<dbReference type="InterPro" id="IPR052516">
    <property type="entry name" value="N-heterocyclic_Hydroxylase"/>
</dbReference>
<dbReference type="InterPro" id="IPR008274">
    <property type="entry name" value="AldOxase/xan_DH_MoCoBD1"/>
</dbReference>
<organism evidence="2 3">
    <name type="scientific">Sinomicrobium oceani</name>
    <dbReference type="NCBI Taxonomy" id="1150368"/>
    <lineage>
        <taxon>Bacteria</taxon>
        <taxon>Pseudomonadati</taxon>
        <taxon>Bacteroidota</taxon>
        <taxon>Flavobacteriia</taxon>
        <taxon>Flavobacteriales</taxon>
        <taxon>Flavobacteriaceae</taxon>
        <taxon>Sinomicrobium</taxon>
    </lineage>
</organism>
<evidence type="ECO:0000259" key="1">
    <source>
        <dbReference type="SMART" id="SM01008"/>
    </source>
</evidence>
<dbReference type="InterPro" id="IPR006311">
    <property type="entry name" value="TAT_signal"/>
</dbReference>
<dbReference type="InterPro" id="IPR046867">
    <property type="entry name" value="AldOxase/xan_DH_MoCoBD2"/>
</dbReference>
<evidence type="ECO:0000313" key="2">
    <source>
        <dbReference type="EMBL" id="SFW48304.1"/>
    </source>
</evidence>
<dbReference type="RefSeq" id="WP_072317084.1">
    <property type="nucleotide sequence ID" value="NZ_FPJE01000008.1"/>
</dbReference>
<dbReference type="PANTHER" id="PTHR47495">
    <property type="entry name" value="ALDEHYDE DEHYDROGENASE"/>
    <property type="match status" value="1"/>
</dbReference>
<dbReference type="Gene3D" id="3.30.365.10">
    <property type="entry name" value="Aldehyde oxidase/xanthine dehydrogenase, molybdopterin binding domain"/>
    <property type="match status" value="4"/>
</dbReference>
<dbReference type="STRING" id="1150368.SAMN02927921_01858"/>
<keyword evidence="3" id="KW-1185">Reference proteome</keyword>
<dbReference type="InterPro" id="IPR012368">
    <property type="entry name" value="OxRdtase_Mopterin-bd_su_IorB"/>
</dbReference>
<dbReference type="OrthoDB" id="9767994at2"/>
<dbReference type="AlphaFoldDB" id="A0A1K1PKM4"/>
<dbReference type="InterPro" id="IPR037165">
    <property type="entry name" value="AldOxase/xan_DH_Mopterin-bd_sf"/>
</dbReference>
<reference evidence="2 3" key="1">
    <citation type="submission" date="2016-11" db="EMBL/GenBank/DDBJ databases">
        <authorList>
            <person name="Jaros S."/>
            <person name="Januszkiewicz K."/>
            <person name="Wedrychowicz H."/>
        </authorList>
    </citation>
    <scope>NUCLEOTIDE SEQUENCE [LARGE SCALE GENOMIC DNA]</scope>
    <source>
        <strain evidence="2 3">CGMCC 1.12145</strain>
    </source>
</reference>
<dbReference type="PROSITE" id="PS51318">
    <property type="entry name" value="TAT"/>
    <property type="match status" value="1"/>
</dbReference>
<feature type="domain" description="Aldehyde oxidase/xanthine dehydrogenase a/b hammerhead" evidence="1">
    <location>
        <begin position="207"/>
        <end position="288"/>
    </location>
</feature>
<dbReference type="Proteomes" id="UP000182248">
    <property type="component" value="Unassembled WGS sequence"/>
</dbReference>
<dbReference type="SMART" id="SM01008">
    <property type="entry name" value="Ald_Xan_dh_C"/>
    <property type="match status" value="1"/>
</dbReference>
<protein>
    <submittedName>
        <fullName evidence="2">CO or xanthine dehydrogenase, Mo-binding subunit</fullName>
    </submittedName>
</protein>
<gene>
    <name evidence="2" type="ORF">SAMN02927921_01858</name>
</gene>
<name>A0A1K1PKM4_9FLAO</name>
<dbReference type="Pfam" id="PF02738">
    <property type="entry name" value="MoCoBD_1"/>
    <property type="match status" value="1"/>
</dbReference>
<dbReference type="EMBL" id="FPJE01000008">
    <property type="protein sequence ID" value="SFW48304.1"/>
    <property type="molecule type" value="Genomic_DNA"/>
</dbReference>
<proteinExistence type="predicted"/>
<dbReference type="Pfam" id="PF20256">
    <property type="entry name" value="MoCoBD_2"/>
    <property type="match status" value="2"/>
</dbReference>
<evidence type="ECO:0000313" key="3">
    <source>
        <dbReference type="Proteomes" id="UP000182248"/>
    </source>
</evidence>
<dbReference type="PANTHER" id="PTHR47495:SF1">
    <property type="entry name" value="BLL3820 PROTEIN"/>
    <property type="match status" value="1"/>
</dbReference>
<accession>A0A1K1PKM4</accession>
<dbReference type="Gene3D" id="3.90.1170.50">
    <property type="entry name" value="Aldehyde oxidase/xanthine dehydrogenase, a/b hammerhead"/>
    <property type="match status" value="1"/>
</dbReference>
<sequence>MNPQTRRNFLKTTGCLTIGFSLAGMSAFPELLHPVQELPGGLRRHPAVNAWLEILPDGRLRVFTGKIELGQGIRTAVAQMAAEELSMSMDLIQVVIADTDRTPDEGYTAGSGSVVNSAMSVRYAAAYARQKLLELAAEYLDVPITGLWIENGRIGTANDTRGISFDTVLDGRRITDTVRPPVQLKARSDRRVIGKPVARKDIYYMAAAEPVFIHNMRFPGMVHARVVRPPSYGAVLKRMEENLLKKEFPKLESVVRDGSFLGVLSEDEYTVIKAQEYLKKNAEWDQEKPIPEIENEKLPEYLLSLPATDETVENEGSDPENDTDIEWIESSYFKPYIMHGAIGPSCALGLYKEDRLFIWTHSQGVFPLREALSGLLDIPAEHIHVQGVPGSGCYGHNGADDVAADVALLARAFPGRHIRLQWSRTEEHQWEPYGSAMILRNRAILSDRGRITHWKYDLWSDTHSQRPGGSAGKLLPASYLRKPVTDNSFGFSGGGYRNAIPYYQIPNRYVKAHFFRGPLRVSALRALGAYANLFAMECFMDELAVHAAKDPYEFRLMHLNDPRAREVMQKLRNRTSTASHPEDTGIGIAFSRYKNTAAYCAVAARVAVKDGKIQLQKMWSVIDAGETINPDGLKNQTEGGMIQSASWTLREEVTFTPEGISSTDWNSYPIFRFGDVPEVEVTIIDRPDTPPLGAGEAAQGPAAAAVANAVFHACGKRIRRLPLEKYL</sequence>
<dbReference type="SUPFAM" id="SSF56003">
    <property type="entry name" value="Molybdenum cofactor-binding domain"/>
    <property type="match status" value="2"/>
</dbReference>
<dbReference type="InterPro" id="IPR000674">
    <property type="entry name" value="Ald_Oxase/Xan_DH_a/b"/>
</dbReference>
<dbReference type="GO" id="GO:0016491">
    <property type="term" value="F:oxidoreductase activity"/>
    <property type="evidence" value="ECO:0007669"/>
    <property type="project" value="InterPro"/>
</dbReference>
<dbReference type="PIRSF" id="PIRSF036389">
    <property type="entry name" value="IOR_B"/>
    <property type="match status" value="1"/>
</dbReference>